<reference evidence="1" key="1">
    <citation type="submission" date="2023-04" db="EMBL/GenBank/DDBJ databases">
        <authorList>
            <person name="Vijverberg K."/>
            <person name="Xiong W."/>
            <person name="Schranz E."/>
        </authorList>
    </citation>
    <scope>NUCLEOTIDE SEQUENCE</scope>
</reference>
<keyword evidence="2" id="KW-1185">Reference proteome</keyword>
<evidence type="ECO:0000313" key="1">
    <source>
        <dbReference type="EMBL" id="CAI9281571.1"/>
    </source>
</evidence>
<sequence length="105" mass="11185">MLSSDIQPVEPLLSGNLTLPALASNIRSGDLRLAASIAQIYKPYVLLSANVLRGEFLHGGATLDCCFHDDTSGFSVSAYNTVTRENLLGCHDAPVRCIEYSSALG</sequence>
<evidence type="ECO:0000313" key="2">
    <source>
        <dbReference type="Proteomes" id="UP001177003"/>
    </source>
</evidence>
<name>A0AA35YWI5_LACSI</name>
<dbReference type="Proteomes" id="UP001177003">
    <property type="component" value="Chromosome 4"/>
</dbReference>
<gene>
    <name evidence="1" type="ORF">LSALG_LOCUS21262</name>
</gene>
<dbReference type="EMBL" id="OX465080">
    <property type="protein sequence ID" value="CAI9281571.1"/>
    <property type="molecule type" value="Genomic_DNA"/>
</dbReference>
<accession>A0AA35YWI5</accession>
<protein>
    <submittedName>
        <fullName evidence="1">Uncharacterized protein</fullName>
    </submittedName>
</protein>
<proteinExistence type="predicted"/>
<organism evidence="1 2">
    <name type="scientific">Lactuca saligna</name>
    <name type="common">Willowleaf lettuce</name>
    <dbReference type="NCBI Taxonomy" id="75948"/>
    <lineage>
        <taxon>Eukaryota</taxon>
        <taxon>Viridiplantae</taxon>
        <taxon>Streptophyta</taxon>
        <taxon>Embryophyta</taxon>
        <taxon>Tracheophyta</taxon>
        <taxon>Spermatophyta</taxon>
        <taxon>Magnoliopsida</taxon>
        <taxon>eudicotyledons</taxon>
        <taxon>Gunneridae</taxon>
        <taxon>Pentapetalae</taxon>
        <taxon>asterids</taxon>
        <taxon>campanulids</taxon>
        <taxon>Asterales</taxon>
        <taxon>Asteraceae</taxon>
        <taxon>Cichorioideae</taxon>
        <taxon>Cichorieae</taxon>
        <taxon>Lactucinae</taxon>
        <taxon>Lactuca</taxon>
    </lineage>
</organism>
<dbReference type="AlphaFoldDB" id="A0AA35YWI5"/>